<reference evidence="10 11" key="1">
    <citation type="submission" date="2014-06" db="EMBL/GenBank/DDBJ databases">
        <title>Draft genome sequence of Bacillus manliponensis JCM 15802 (MCCC 1A00708).</title>
        <authorList>
            <person name="Lai Q."/>
            <person name="Liu Y."/>
            <person name="Shao Z."/>
        </authorList>
    </citation>
    <scope>NUCLEOTIDE SEQUENCE [LARGE SCALE GENOMIC DNA]</scope>
    <source>
        <strain evidence="10 11">JCM 15802</strain>
    </source>
</reference>
<keyword evidence="3 6" id="KW-0812">Transmembrane</keyword>
<feature type="domain" description="TcaA 4th" evidence="9">
    <location>
        <begin position="252"/>
        <end position="322"/>
    </location>
</feature>
<keyword evidence="2" id="KW-1003">Cell membrane</keyword>
<gene>
    <name evidence="10" type="ORF">BAMA_01090</name>
</gene>
<dbReference type="Pfam" id="PF22819">
    <property type="entry name" value="TcaA_5th"/>
    <property type="match status" value="1"/>
</dbReference>
<feature type="transmembrane region" description="Helical" evidence="6">
    <location>
        <begin position="53"/>
        <end position="73"/>
    </location>
</feature>
<evidence type="ECO:0000259" key="7">
    <source>
        <dbReference type="Pfam" id="PF22813"/>
    </source>
</evidence>
<evidence type="ECO:0000259" key="9">
    <source>
        <dbReference type="Pfam" id="PF22820"/>
    </source>
</evidence>
<dbReference type="InterPro" id="IPR054528">
    <property type="entry name" value="TcaA_5th"/>
</dbReference>
<evidence type="ECO:0000256" key="1">
    <source>
        <dbReference type="ARBA" id="ARBA00004162"/>
    </source>
</evidence>
<sequence>MKFCKECGTTLDISLQFCSNCGKKIDNAKENVVQQENIVTEEKQKKSKWKSSFAISVAVIVALLFGAYQFGAYQFSKEKQVKSFIQAVEKQDTKALVSMMQASDTRVKITEGDVKSYLRYMKENPSYYDGFISYLNTQTVDGLVVKKEDSFPDAQVVEKGKKWMLYPVYKLQVQAYYMDVQTNAKDTTIYVNDKEIGKIKNADFAKEVGPYFPGIHRVKAVAKSDLTTLESEKEVELAGKQDGKVEVELPLEGHYVIIESDQDDATIYVNGEKRGKLDDGSYELGPVSTDETVEVHLEKKFSWGVSATESVKIGTDSSYYLEFPTQVSETEVGEFVHNHIRENVRAINLNDFSLIEDHYNRSGKGYETDREYLKYLFKKGITEELLQFEVRDVKRTSTSEYTVKTYEEYYIHYGDGSTKFKSFHNEHFVTVTKEGKILYHSLGKNETLKTENISGPTGE</sequence>
<keyword evidence="5 6" id="KW-0472">Membrane</keyword>
<dbReference type="InterPro" id="IPR054530">
    <property type="entry name" value="TcaA_4th"/>
</dbReference>
<comment type="caution">
    <text evidence="10">The sequence shown here is derived from an EMBL/GenBank/DDBJ whole genome shotgun (WGS) entry which is preliminary data.</text>
</comment>
<feature type="domain" description="TcaA second" evidence="7">
    <location>
        <begin position="77"/>
        <end position="173"/>
    </location>
</feature>
<comment type="subcellular location">
    <subcellularLocation>
        <location evidence="1">Cell membrane</location>
        <topology evidence="1">Single-pass membrane protein</topology>
    </subcellularLocation>
</comment>
<protein>
    <submittedName>
        <fullName evidence="10">Membrane protein</fullName>
    </submittedName>
</protein>
<name>A0A073K4K0_9BACI</name>
<keyword evidence="11" id="KW-1185">Reference proteome</keyword>
<proteinExistence type="predicted"/>
<evidence type="ECO:0000259" key="8">
    <source>
        <dbReference type="Pfam" id="PF22819"/>
    </source>
</evidence>
<feature type="domain" description="TcaA protein NTF2-like" evidence="8">
    <location>
        <begin position="329"/>
        <end position="442"/>
    </location>
</feature>
<dbReference type="eggNOG" id="COG4640">
    <property type="taxonomic scope" value="Bacteria"/>
</dbReference>
<dbReference type="InterPro" id="IPR054529">
    <property type="entry name" value="TcaA_2nd"/>
</dbReference>
<evidence type="ECO:0000256" key="3">
    <source>
        <dbReference type="ARBA" id="ARBA00022692"/>
    </source>
</evidence>
<accession>A0A073K4K0</accession>
<dbReference type="PANTHER" id="PTHR40038">
    <property type="entry name" value="MEMBRANE-ASSOCIATED PROTEIN TCAA"/>
    <property type="match status" value="1"/>
</dbReference>
<organism evidence="10 11">
    <name type="scientific">Bacillus manliponensis</name>
    <dbReference type="NCBI Taxonomy" id="574376"/>
    <lineage>
        <taxon>Bacteria</taxon>
        <taxon>Bacillati</taxon>
        <taxon>Bacillota</taxon>
        <taxon>Bacilli</taxon>
        <taxon>Bacillales</taxon>
        <taxon>Bacillaceae</taxon>
        <taxon>Bacillus</taxon>
        <taxon>Bacillus cereus group</taxon>
    </lineage>
</organism>
<dbReference type="PANTHER" id="PTHR40038:SF1">
    <property type="entry name" value="MEMBRANE-ASSOCIATED PROTEIN TCAA"/>
    <property type="match status" value="1"/>
</dbReference>
<evidence type="ECO:0000313" key="10">
    <source>
        <dbReference type="EMBL" id="KEK21392.1"/>
    </source>
</evidence>
<evidence type="ECO:0000256" key="5">
    <source>
        <dbReference type="ARBA" id="ARBA00023136"/>
    </source>
</evidence>
<evidence type="ECO:0000256" key="6">
    <source>
        <dbReference type="SAM" id="Phobius"/>
    </source>
</evidence>
<dbReference type="GO" id="GO:0005886">
    <property type="term" value="C:plasma membrane"/>
    <property type="evidence" value="ECO:0007669"/>
    <property type="project" value="UniProtKB-SubCell"/>
</dbReference>
<dbReference type="EMBL" id="JOTN01000001">
    <property type="protein sequence ID" value="KEK21392.1"/>
    <property type="molecule type" value="Genomic_DNA"/>
</dbReference>
<dbReference type="AlphaFoldDB" id="A0A073K4K0"/>
<dbReference type="STRING" id="574376.BAMA_01090"/>
<evidence type="ECO:0000256" key="4">
    <source>
        <dbReference type="ARBA" id="ARBA00022989"/>
    </source>
</evidence>
<dbReference type="Pfam" id="PF22820">
    <property type="entry name" value="TcaA_3rd_4th"/>
    <property type="match status" value="2"/>
</dbReference>
<dbReference type="RefSeq" id="WP_034635246.1">
    <property type="nucleotide sequence ID" value="NZ_CBCSJC010000002.1"/>
</dbReference>
<dbReference type="Proteomes" id="UP000027822">
    <property type="component" value="Unassembled WGS sequence"/>
</dbReference>
<evidence type="ECO:0000313" key="11">
    <source>
        <dbReference type="Proteomes" id="UP000027822"/>
    </source>
</evidence>
<keyword evidence="4 6" id="KW-1133">Transmembrane helix</keyword>
<feature type="domain" description="TcaA 4th" evidence="9">
    <location>
        <begin position="175"/>
        <end position="234"/>
    </location>
</feature>
<dbReference type="Pfam" id="PF22813">
    <property type="entry name" value="TcaA_2nd"/>
    <property type="match status" value="1"/>
</dbReference>
<evidence type="ECO:0000256" key="2">
    <source>
        <dbReference type="ARBA" id="ARBA00022475"/>
    </source>
</evidence>
<dbReference type="OrthoDB" id="1682769at2"/>